<evidence type="ECO:0000313" key="3">
    <source>
        <dbReference type="Proteomes" id="UP000754710"/>
    </source>
</evidence>
<keyword evidence="1" id="KW-1133">Transmembrane helix</keyword>
<organism evidence="2 3">
    <name type="scientific">Nocardioides jiangsuensis</name>
    <dbReference type="NCBI Taxonomy" id="2866161"/>
    <lineage>
        <taxon>Bacteria</taxon>
        <taxon>Bacillati</taxon>
        <taxon>Actinomycetota</taxon>
        <taxon>Actinomycetes</taxon>
        <taxon>Propionibacteriales</taxon>
        <taxon>Nocardioidaceae</taxon>
        <taxon>Nocardioides</taxon>
    </lineage>
</organism>
<feature type="transmembrane region" description="Helical" evidence="1">
    <location>
        <begin position="20"/>
        <end position="37"/>
    </location>
</feature>
<dbReference type="RefSeq" id="WP_221026298.1">
    <property type="nucleotide sequence ID" value="NZ_JAIEZQ010000003.1"/>
</dbReference>
<dbReference type="Proteomes" id="UP000754710">
    <property type="component" value="Unassembled WGS sequence"/>
</dbReference>
<gene>
    <name evidence="2" type="ORF">K1X13_16815</name>
</gene>
<accession>A0ABS7RN64</accession>
<evidence type="ECO:0000313" key="2">
    <source>
        <dbReference type="EMBL" id="MBY9076499.1"/>
    </source>
</evidence>
<dbReference type="EMBL" id="JAIEZQ010000003">
    <property type="protein sequence ID" value="MBY9076499.1"/>
    <property type="molecule type" value="Genomic_DNA"/>
</dbReference>
<keyword evidence="1" id="KW-0472">Membrane</keyword>
<reference evidence="2 3" key="1">
    <citation type="submission" date="2021-08" db="EMBL/GenBank/DDBJ databases">
        <title>Nocardioides bacterium WL0053 sp. nov., isolated from the sediment.</title>
        <authorList>
            <person name="Wang L."/>
            <person name="Zhang D."/>
            <person name="Zhang A."/>
        </authorList>
    </citation>
    <scope>NUCLEOTIDE SEQUENCE [LARGE SCALE GENOMIC DNA]</scope>
    <source>
        <strain evidence="2 3">WL0053</strain>
    </source>
</reference>
<evidence type="ECO:0008006" key="4">
    <source>
        <dbReference type="Google" id="ProtNLM"/>
    </source>
</evidence>
<evidence type="ECO:0000256" key="1">
    <source>
        <dbReference type="SAM" id="Phobius"/>
    </source>
</evidence>
<comment type="caution">
    <text evidence="2">The sequence shown here is derived from an EMBL/GenBank/DDBJ whole genome shotgun (WGS) entry which is preliminary data.</text>
</comment>
<proteinExistence type="predicted"/>
<protein>
    <recommendedName>
        <fullName evidence="4">Flp pilus assembly protein TadG</fullName>
    </recommendedName>
</protein>
<keyword evidence="1" id="KW-0812">Transmembrane</keyword>
<keyword evidence="3" id="KW-1185">Reference proteome</keyword>
<sequence length="150" mass="15547">MSRGGAPRGERGTALVEVTWLALLLLVPLLYIVLAVFEVQRAAFGVSGAARAAGRAYAVAPSESVAPGQATAAAVLALQDQSLDPGRETLGFRCEPDPRNCLAPGSVITVTVGYSVPLPLLPTALGGQTPSIAVDAVHRVPYGTFREDRP</sequence>
<name>A0ABS7RN64_9ACTN</name>